<keyword evidence="1" id="KW-0677">Repeat</keyword>
<dbReference type="PROSITE" id="PS50893">
    <property type="entry name" value="ABC_TRANSPORTER_2"/>
    <property type="match status" value="2"/>
</dbReference>
<dbReference type="InterPro" id="IPR003439">
    <property type="entry name" value="ABC_transporter-like_ATP-bd"/>
</dbReference>
<dbReference type="InterPro" id="IPR017871">
    <property type="entry name" value="ABC_transporter-like_CS"/>
</dbReference>
<dbReference type="PANTHER" id="PTHR19211">
    <property type="entry name" value="ATP-BINDING TRANSPORT PROTEIN-RELATED"/>
    <property type="match status" value="1"/>
</dbReference>
<keyword evidence="2" id="KW-0547">Nucleotide-binding</keyword>
<evidence type="ECO:0000256" key="2">
    <source>
        <dbReference type="ARBA" id="ARBA00022741"/>
    </source>
</evidence>
<feature type="domain" description="ABC transporter" evidence="5">
    <location>
        <begin position="62"/>
        <end position="315"/>
    </location>
</feature>
<evidence type="ECO:0000259" key="5">
    <source>
        <dbReference type="PROSITE" id="PS50893"/>
    </source>
</evidence>
<dbReference type="Proteomes" id="UP001231189">
    <property type="component" value="Unassembled WGS sequence"/>
</dbReference>
<dbReference type="Pfam" id="PF00005">
    <property type="entry name" value="ABC_tran"/>
    <property type="match status" value="2"/>
</dbReference>
<dbReference type="InterPro" id="IPR027417">
    <property type="entry name" value="P-loop_NTPase"/>
</dbReference>
<keyword evidence="3" id="KW-0067">ATP-binding</keyword>
<dbReference type="GO" id="GO:0005524">
    <property type="term" value="F:ATP binding"/>
    <property type="evidence" value="ECO:0007669"/>
    <property type="project" value="UniProtKB-KW"/>
</dbReference>
<sequence>MPSKASEIRQQQKKANQQSKHGGVVEKKSVSATPTSQGVAAAAEMNEPTEKEPILTAGDDYFKVENLSLKVDGHDIIVDSSIELHKGSRYALVGPNGSGKSTLLAAVGSSIPVPEFMTVYRLADGFEKSDLTVLDAVMGDDHLEEKNRLDQLIANSDLEQDKEEFLKELDDIGPKARHRACEILVGFGFTSYMLHSKTREFSDGWRMRMALARALYVKADILLLDNPTNHLDFDACAFLEESLSDLTSIILLVISNCQSFLTKVCNRVLEIDMHKTLVEHYTRYNEYLESREKEREGQDEVVGTKTTCDPGFKFTAIARVVPKGQPAVVQCLNASFSYKDNVVFKCLNLGIDFDSKIALVGPNGSGKSTLLKLLAGQLSPSQGKVSAQGTKVLYFDQGSIATLDEEKSGIQFLRAFSGNNSIAILTAAACNFGLSEEVLKRQIKILSQGQRTRLILSGMTVQKPHVLLLDEPTDHLDFHAVGLLAEGLSKWNGAVVIAGHDSRLISLVAQQIWLCEKKLVTKQPVVDMVTKQQVFDIAAHRLEMIKKAADARYLVRLPATTELFGLFSVGNYHDVAIPCVSYMKYVDCQNKCYREPAIPVDRFRKRRHMTAYAPSSSLEGGFLQLPGEIVHRRYKIATDVSRKISSSLLLTLWTLDKVCGLCVSDIKKENILVTPSGEIKFKGTEFVKRTDDLVSRNISSAQTILEDLFSSGGEKPPPEIDHLLDMMKNRPEKRELFHTHTSLIPLCSQSDCYMKLHGCLNNTIEPMLRDKIYEDLPHTDTFEADVQTNLLLKAHFDKGDYKTLLPTVQQGQTLTDGQLKWYKREQGKKLCLYLRNRASHKMDLFRSVCRYLADMADLASHVRFPLVNCYLQEKLFDAGAARDLMLHKLIQ</sequence>
<dbReference type="EMBL" id="JAUUTY010000001">
    <property type="protein sequence ID" value="KAK1697885.1"/>
    <property type="molecule type" value="Genomic_DNA"/>
</dbReference>
<dbReference type="PANTHER" id="PTHR19211:SF15">
    <property type="entry name" value="ATP-BINDING CASSETTE SUB-FAMILY F MEMBER 2"/>
    <property type="match status" value="1"/>
</dbReference>
<evidence type="ECO:0000313" key="7">
    <source>
        <dbReference type="Proteomes" id="UP001231189"/>
    </source>
</evidence>
<name>A0AAD8U0Y4_LOLMU</name>
<dbReference type="InterPro" id="IPR003593">
    <property type="entry name" value="AAA+_ATPase"/>
</dbReference>
<evidence type="ECO:0000256" key="3">
    <source>
        <dbReference type="ARBA" id="ARBA00022840"/>
    </source>
</evidence>
<dbReference type="SUPFAM" id="SSF52540">
    <property type="entry name" value="P-loop containing nucleoside triphosphate hydrolases"/>
    <property type="match status" value="2"/>
</dbReference>
<evidence type="ECO:0000313" key="6">
    <source>
        <dbReference type="EMBL" id="KAK1697885.1"/>
    </source>
</evidence>
<dbReference type="CDD" id="cd03221">
    <property type="entry name" value="ABCF_EF-3"/>
    <property type="match status" value="1"/>
</dbReference>
<dbReference type="InterPro" id="IPR050611">
    <property type="entry name" value="ABCF"/>
</dbReference>
<dbReference type="SMART" id="SM00382">
    <property type="entry name" value="AAA"/>
    <property type="match status" value="2"/>
</dbReference>
<protein>
    <recommendedName>
        <fullName evidence="5">ABC transporter domain-containing protein</fullName>
    </recommendedName>
</protein>
<keyword evidence="7" id="KW-1185">Reference proteome</keyword>
<dbReference type="PROSITE" id="PS00211">
    <property type="entry name" value="ABC_TRANSPORTER_1"/>
    <property type="match status" value="1"/>
</dbReference>
<dbReference type="Gene3D" id="3.40.50.300">
    <property type="entry name" value="P-loop containing nucleotide triphosphate hydrolases"/>
    <property type="match status" value="2"/>
</dbReference>
<evidence type="ECO:0000256" key="1">
    <source>
        <dbReference type="ARBA" id="ARBA00022737"/>
    </source>
</evidence>
<proteinExistence type="predicted"/>
<evidence type="ECO:0000256" key="4">
    <source>
        <dbReference type="SAM" id="MobiDB-lite"/>
    </source>
</evidence>
<organism evidence="6 7">
    <name type="scientific">Lolium multiflorum</name>
    <name type="common">Italian ryegrass</name>
    <name type="synonym">Lolium perenne subsp. multiflorum</name>
    <dbReference type="NCBI Taxonomy" id="4521"/>
    <lineage>
        <taxon>Eukaryota</taxon>
        <taxon>Viridiplantae</taxon>
        <taxon>Streptophyta</taxon>
        <taxon>Embryophyta</taxon>
        <taxon>Tracheophyta</taxon>
        <taxon>Spermatophyta</taxon>
        <taxon>Magnoliopsida</taxon>
        <taxon>Liliopsida</taxon>
        <taxon>Poales</taxon>
        <taxon>Poaceae</taxon>
        <taxon>BOP clade</taxon>
        <taxon>Pooideae</taxon>
        <taxon>Poodae</taxon>
        <taxon>Poeae</taxon>
        <taxon>Poeae Chloroplast Group 2 (Poeae type)</taxon>
        <taxon>Loliodinae</taxon>
        <taxon>Loliinae</taxon>
        <taxon>Lolium</taxon>
    </lineage>
</organism>
<dbReference type="AlphaFoldDB" id="A0AAD8U0Y4"/>
<dbReference type="GO" id="GO:0016887">
    <property type="term" value="F:ATP hydrolysis activity"/>
    <property type="evidence" value="ECO:0007669"/>
    <property type="project" value="InterPro"/>
</dbReference>
<reference evidence="6" key="1">
    <citation type="submission" date="2023-07" db="EMBL/GenBank/DDBJ databases">
        <title>A chromosome-level genome assembly of Lolium multiflorum.</title>
        <authorList>
            <person name="Chen Y."/>
            <person name="Copetti D."/>
            <person name="Kolliker R."/>
            <person name="Studer B."/>
        </authorList>
    </citation>
    <scope>NUCLEOTIDE SEQUENCE</scope>
    <source>
        <strain evidence="6">02402/16</strain>
        <tissue evidence="6">Leaf</tissue>
    </source>
</reference>
<comment type="caution">
    <text evidence="6">The sequence shown here is derived from an EMBL/GenBank/DDBJ whole genome shotgun (WGS) entry which is preliminary data.</text>
</comment>
<feature type="domain" description="ABC transporter" evidence="5">
    <location>
        <begin position="329"/>
        <end position="542"/>
    </location>
</feature>
<feature type="region of interest" description="Disordered" evidence="4">
    <location>
        <begin position="1"/>
        <end position="50"/>
    </location>
</feature>
<gene>
    <name evidence="6" type="ORF">QYE76_014582</name>
</gene>
<dbReference type="FunFam" id="3.40.50.300:FF:000011">
    <property type="entry name" value="Putative ABC transporter ATP-binding component"/>
    <property type="match status" value="1"/>
</dbReference>
<accession>A0AAD8U0Y4</accession>